<feature type="domain" description="Pectinesterase catalytic" evidence="6">
    <location>
        <begin position="74"/>
        <end position="169"/>
    </location>
</feature>
<dbReference type="Proteomes" id="UP001162031">
    <property type="component" value="Unassembled WGS sequence"/>
</dbReference>
<keyword evidence="8" id="KW-1185">Reference proteome</keyword>
<evidence type="ECO:0000256" key="2">
    <source>
        <dbReference type="ARBA" id="ARBA00008891"/>
    </source>
</evidence>
<dbReference type="InterPro" id="IPR012334">
    <property type="entry name" value="Pectin_lyas_fold"/>
</dbReference>
<evidence type="ECO:0000313" key="8">
    <source>
        <dbReference type="Proteomes" id="UP001162031"/>
    </source>
</evidence>
<dbReference type="Pfam" id="PF01095">
    <property type="entry name" value="Pectinesterase"/>
    <property type="match status" value="1"/>
</dbReference>
<dbReference type="SUPFAM" id="SSF51126">
    <property type="entry name" value="Pectin lyase-like"/>
    <property type="match status" value="1"/>
</dbReference>
<name>A0AAV0TRK9_HYABA</name>
<gene>
    <name evidence="7" type="ORF">HBR001_LOCUS3517</name>
</gene>
<dbReference type="PANTHER" id="PTHR31321">
    <property type="entry name" value="ACYL-COA THIOESTER HYDROLASE YBHC-RELATED"/>
    <property type="match status" value="1"/>
</dbReference>
<dbReference type="InterPro" id="IPR011050">
    <property type="entry name" value="Pectin_lyase_fold/virulence"/>
</dbReference>
<dbReference type="EC" id="3.1.1.11" evidence="3"/>
<dbReference type="GO" id="GO:0030599">
    <property type="term" value="F:pectinesterase activity"/>
    <property type="evidence" value="ECO:0007669"/>
    <property type="project" value="UniProtKB-EC"/>
</dbReference>
<comment type="caution">
    <text evidence="7">The sequence shown here is derived from an EMBL/GenBank/DDBJ whole genome shotgun (WGS) entry which is preliminary data.</text>
</comment>
<comment type="pathway">
    <text evidence="1">Glycan metabolism; pectin degradation; 2-dehydro-3-deoxy-D-gluconate from pectin: step 1/5.</text>
</comment>
<dbReference type="GO" id="GO:0045490">
    <property type="term" value="P:pectin catabolic process"/>
    <property type="evidence" value="ECO:0007669"/>
    <property type="project" value="TreeGrafter"/>
</dbReference>
<evidence type="ECO:0000313" key="7">
    <source>
        <dbReference type="EMBL" id="CAI5725094.1"/>
    </source>
</evidence>
<reference evidence="7" key="1">
    <citation type="submission" date="2022-12" db="EMBL/GenBank/DDBJ databases">
        <authorList>
            <person name="Webb A."/>
        </authorList>
    </citation>
    <scope>NUCLEOTIDE SEQUENCE</scope>
    <source>
        <strain evidence="7">Hp1</strain>
    </source>
</reference>
<sequence length="197" mass="22267">MRRPAHSSMELLLSQQLRLLSTEFSQLLGLLRALLVKQGYFLPLESKFIVDELGDSSMLATAWFEGCDIESIGKGFITANGRSSEDSDSFYVFNHARVYSSDANAFNTTFLGRPWRHFARVVWQNGELGRVVNPAGWSKWGDDDTSKLYFGEFNNFGPGAATGHRANFSQQLNKAVDIKELFGDSYKSEWWVDPSYL</sequence>
<dbReference type="AlphaFoldDB" id="A0AAV0TRK9"/>
<evidence type="ECO:0000259" key="6">
    <source>
        <dbReference type="Pfam" id="PF01095"/>
    </source>
</evidence>
<accession>A0AAV0TRK9</accession>
<proteinExistence type="inferred from homology"/>
<comment type="similarity">
    <text evidence="2">Belongs to the pectinesterase family.</text>
</comment>
<keyword evidence="5" id="KW-0063">Aspartyl esterase</keyword>
<organism evidence="7 8">
    <name type="scientific">Hyaloperonospora brassicae</name>
    <name type="common">Brassica downy mildew</name>
    <name type="synonym">Peronospora brassicae</name>
    <dbReference type="NCBI Taxonomy" id="162125"/>
    <lineage>
        <taxon>Eukaryota</taxon>
        <taxon>Sar</taxon>
        <taxon>Stramenopiles</taxon>
        <taxon>Oomycota</taxon>
        <taxon>Peronosporomycetes</taxon>
        <taxon>Peronosporales</taxon>
        <taxon>Peronosporaceae</taxon>
        <taxon>Hyaloperonospora</taxon>
    </lineage>
</organism>
<evidence type="ECO:0000256" key="5">
    <source>
        <dbReference type="ARBA" id="ARBA00023085"/>
    </source>
</evidence>
<dbReference type="PANTHER" id="PTHR31321:SF57">
    <property type="entry name" value="PECTINESTERASE 53-RELATED"/>
    <property type="match status" value="1"/>
</dbReference>
<protein>
    <recommendedName>
        <fullName evidence="3">pectinesterase</fullName>
        <ecNumber evidence="3">3.1.1.11</ecNumber>
    </recommendedName>
</protein>
<evidence type="ECO:0000256" key="1">
    <source>
        <dbReference type="ARBA" id="ARBA00005184"/>
    </source>
</evidence>
<evidence type="ECO:0000256" key="4">
    <source>
        <dbReference type="ARBA" id="ARBA00022801"/>
    </source>
</evidence>
<dbReference type="EMBL" id="CANTFL010000580">
    <property type="protein sequence ID" value="CAI5725094.1"/>
    <property type="molecule type" value="Genomic_DNA"/>
</dbReference>
<dbReference type="GO" id="GO:0042545">
    <property type="term" value="P:cell wall modification"/>
    <property type="evidence" value="ECO:0007669"/>
    <property type="project" value="InterPro"/>
</dbReference>
<keyword evidence="4" id="KW-0378">Hydrolase</keyword>
<dbReference type="InterPro" id="IPR000070">
    <property type="entry name" value="Pectinesterase_cat"/>
</dbReference>
<evidence type="ECO:0000256" key="3">
    <source>
        <dbReference type="ARBA" id="ARBA00013229"/>
    </source>
</evidence>
<dbReference type="Gene3D" id="2.160.20.10">
    <property type="entry name" value="Single-stranded right-handed beta-helix, Pectin lyase-like"/>
    <property type="match status" value="1"/>
</dbReference>